<dbReference type="Proteomes" id="UP000422108">
    <property type="component" value="Chromosome"/>
</dbReference>
<name>A0A5K8AJV0_9BACT</name>
<protein>
    <recommendedName>
        <fullName evidence="1">Coenzyme F420 hydrogenase/dehydrogenase beta subunit C-terminal domain-containing protein</fullName>
    </recommendedName>
</protein>
<dbReference type="AlphaFoldDB" id="A0A5K8AJV0"/>
<dbReference type="InterPro" id="IPR007525">
    <property type="entry name" value="FrhB_FdhB_C"/>
</dbReference>
<evidence type="ECO:0000259" key="1">
    <source>
        <dbReference type="Pfam" id="PF04432"/>
    </source>
</evidence>
<sequence length="265" mass="29520">MEGELDISQVAPSMYLPILAMKNLRPKQNVESIAIVGTTCQLLAASKLLKGRVDKIIRIAIFCKQQKHLGFTHFIKKRLRINTNEPVAEVEYRGSGWPGKMSINKHSLDYEMAAAIPFGKRLWCLPACNFCPSPFGYKADLTLADPWGIEPSEGSGKTMAIAWTSLGQELLRNTLNLEFKPGLDISSIKGSIDWKSLLRKNELTKYYLGEKVPIALQIAGLSEKVQTRFLEQVLSSIRLPALLYKVIAHLPNLQSIISAPKSVNE</sequence>
<keyword evidence="3" id="KW-1185">Reference proteome</keyword>
<reference evidence="2 3" key="1">
    <citation type="submission" date="2019-11" db="EMBL/GenBank/DDBJ databases">
        <title>Comparative genomics of hydrocarbon-degrading Desulfosarcina strains.</title>
        <authorList>
            <person name="Watanabe M."/>
            <person name="Kojima H."/>
            <person name="Fukui M."/>
        </authorList>
    </citation>
    <scope>NUCLEOTIDE SEQUENCE [LARGE SCALE GENOMIC DNA]</scope>
    <source>
        <strain evidence="3">oXyS1</strain>
    </source>
</reference>
<organism evidence="2 3">
    <name type="scientific">Desulfosarcina ovata subsp. ovata</name>
    <dbReference type="NCBI Taxonomy" id="2752305"/>
    <lineage>
        <taxon>Bacteria</taxon>
        <taxon>Pseudomonadati</taxon>
        <taxon>Thermodesulfobacteriota</taxon>
        <taxon>Desulfobacteria</taxon>
        <taxon>Desulfobacterales</taxon>
        <taxon>Desulfosarcinaceae</taxon>
        <taxon>Desulfosarcina</taxon>
    </lineage>
</organism>
<feature type="domain" description="Coenzyme F420 hydrogenase/dehydrogenase beta subunit C-terminal" evidence="1">
    <location>
        <begin position="31"/>
        <end position="174"/>
    </location>
</feature>
<gene>
    <name evidence="2" type="ORF">DSCOOX_60580</name>
</gene>
<dbReference type="EMBL" id="AP021879">
    <property type="protein sequence ID" value="BBO92878.1"/>
    <property type="molecule type" value="Genomic_DNA"/>
</dbReference>
<evidence type="ECO:0000313" key="3">
    <source>
        <dbReference type="Proteomes" id="UP000422108"/>
    </source>
</evidence>
<evidence type="ECO:0000313" key="2">
    <source>
        <dbReference type="EMBL" id="BBO92878.1"/>
    </source>
</evidence>
<dbReference type="Pfam" id="PF04432">
    <property type="entry name" value="FrhB_FdhB_C"/>
    <property type="match status" value="1"/>
</dbReference>
<accession>A0A5K8AJV0</accession>
<proteinExistence type="predicted"/>